<protein>
    <submittedName>
        <fullName evidence="1">Uncharacterized protein</fullName>
    </submittedName>
</protein>
<evidence type="ECO:0000313" key="2">
    <source>
        <dbReference type="Proteomes" id="UP000313849"/>
    </source>
</evidence>
<keyword evidence="2" id="KW-1185">Reference proteome</keyword>
<comment type="caution">
    <text evidence="1">The sequence shown here is derived from an EMBL/GenBank/DDBJ whole genome shotgun (WGS) entry which is preliminary data.</text>
</comment>
<organism evidence="1 2">
    <name type="scientific">Miniimonas arenae</name>
    <dbReference type="NCBI Taxonomy" id="676201"/>
    <lineage>
        <taxon>Bacteria</taxon>
        <taxon>Bacillati</taxon>
        <taxon>Actinomycetota</taxon>
        <taxon>Actinomycetes</taxon>
        <taxon>Micrococcales</taxon>
        <taxon>Beutenbergiaceae</taxon>
        <taxon>Miniimonas</taxon>
    </lineage>
</organism>
<sequence>MPLRDGANSLPLAAYGQPTTRLDTPIPVRVWVPRDRPHGWKQLNGLTTAYTAVAVAVDYVDEHGRTGHVWVWAGAVTRLAS</sequence>
<name>A0A5C5B882_9MICO</name>
<dbReference type="Proteomes" id="UP000313849">
    <property type="component" value="Unassembled WGS sequence"/>
</dbReference>
<gene>
    <name evidence="1" type="ORF">FH969_13225</name>
</gene>
<dbReference type="AlphaFoldDB" id="A0A5C5B882"/>
<proteinExistence type="predicted"/>
<evidence type="ECO:0000313" key="1">
    <source>
        <dbReference type="EMBL" id="TNU73078.1"/>
    </source>
</evidence>
<dbReference type="EMBL" id="VENP01000066">
    <property type="protein sequence ID" value="TNU73078.1"/>
    <property type="molecule type" value="Genomic_DNA"/>
</dbReference>
<dbReference type="RefSeq" id="WP_139987567.1">
    <property type="nucleotide sequence ID" value="NZ_VENP01000066.1"/>
</dbReference>
<dbReference type="OrthoDB" id="4833301at2"/>
<reference evidence="1 2" key="1">
    <citation type="submission" date="2019-06" db="EMBL/GenBank/DDBJ databases">
        <title>Draft genome sequence of Miniimonas arenae KCTC 19750T isolated from sea sand.</title>
        <authorList>
            <person name="Park S.-J."/>
        </authorList>
    </citation>
    <scope>NUCLEOTIDE SEQUENCE [LARGE SCALE GENOMIC DNA]</scope>
    <source>
        <strain evidence="1 2">KCTC 19750</strain>
    </source>
</reference>
<accession>A0A5C5B882</accession>